<comment type="catalytic activity">
    <reaction evidence="1">
        <text>dTDP-4-dehydro-6-deoxy-alpha-D-glucose = dTDP-4-dehydro-beta-L-rhamnose</text>
        <dbReference type="Rhea" id="RHEA:16969"/>
        <dbReference type="ChEBI" id="CHEBI:57649"/>
        <dbReference type="ChEBI" id="CHEBI:62830"/>
        <dbReference type="EC" id="5.1.3.13"/>
    </reaction>
</comment>
<dbReference type="InterPro" id="IPR014710">
    <property type="entry name" value="RmlC-like_jellyroll"/>
</dbReference>
<evidence type="ECO:0000256" key="9">
    <source>
        <dbReference type="PIRSR" id="PIRSR600888-3"/>
    </source>
</evidence>
<dbReference type="InterPro" id="IPR011051">
    <property type="entry name" value="RmlC_Cupin_sf"/>
</dbReference>
<dbReference type="PANTHER" id="PTHR21047:SF2">
    <property type="entry name" value="THYMIDINE DIPHOSPHO-4-KETO-RHAMNOSE 3,5-EPIMERASE"/>
    <property type="match status" value="1"/>
</dbReference>
<evidence type="ECO:0000256" key="5">
    <source>
        <dbReference type="ARBA" id="ARBA00029758"/>
    </source>
</evidence>
<feature type="active site" description="Proton acceptor" evidence="8">
    <location>
        <position position="65"/>
    </location>
</feature>
<dbReference type="GO" id="GO:0008830">
    <property type="term" value="F:dTDP-4-dehydrorhamnose 3,5-epimerase activity"/>
    <property type="evidence" value="ECO:0007669"/>
    <property type="project" value="UniProtKB-EC"/>
</dbReference>
<evidence type="ECO:0000256" key="3">
    <source>
        <dbReference type="ARBA" id="ARBA00012098"/>
    </source>
</evidence>
<evidence type="ECO:0000313" key="10">
    <source>
        <dbReference type="EMBL" id="MBK5929939.1"/>
    </source>
</evidence>
<organism evidence="10 11">
    <name type="scientific">Halochromatium salexigens</name>
    <name type="common">Chromatium salexigens</name>
    <dbReference type="NCBI Taxonomy" id="49447"/>
    <lineage>
        <taxon>Bacteria</taxon>
        <taxon>Pseudomonadati</taxon>
        <taxon>Pseudomonadota</taxon>
        <taxon>Gammaproteobacteria</taxon>
        <taxon>Chromatiales</taxon>
        <taxon>Chromatiaceae</taxon>
        <taxon>Halochromatium</taxon>
    </lineage>
</organism>
<comment type="function">
    <text evidence="2">Catalyzes the epimerization of the C3' and C5'positions of dTDP-6-deoxy-D-xylo-4-hexulose, forming dTDP-6-deoxy-L-lyxo-4-hexulose.</text>
</comment>
<feature type="site" description="Participates in a stacking interaction with the thymidine ring of dTDP-4-oxo-6-deoxyglucose" evidence="9">
    <location>
        <position position="141"/>
    </location>
</feature>
<dbReference type="Pfam" id="PF00908">
    <property type="entry name" value="dTDP_sugar_isom"/>
    <property type="match status" value="1"/>
</dbReference>
<comment type="caution">
    <text evidence="10">The sequence shown here is derived from an EMBL/GenBank/DDBJ whole genome shotgun (WGS) entry which is preliminary data.</text>
</comment>
<dbReference type="Proteomes" id="UP001296967">
    <property type="component" value="Unassembled WGS sequence"/>
</dbReference>
<evidence type="ECO:0000256" key="2">
    <source>
        <dbReference type="ARBA" id="ARBA00001997"/>
    </source>
</evidence>
<dbReference type="Gene3D" id="2.60.120.10">
    <property type="entry name" value="Jelly Rolls"/>
    <property type="match status" value="1"/>
</dbReference>
<dbReference type="InterPro" id="IPR000888">
    <property type="entry name" value="RmlC-like"/>
</dbReference>
<dbReference type="GO" id="GO:0000271">
    <property type="term" value="P:polysaccharide biosynthetic process"/>
    <property type="evidence" value="ECO:0007669"/>
    <property type="project" value="TreeGrafter"/>
</dbReference>
<sequence>MSRFSIHPTAIQGLSLIQRHPIGDERGYLERLFCTQELQAIIGQRMIMQINHTLTAKAGTVRGLHFQHPPHAEMKLVSCLRGEVFDVAIDLRQDSPTFLQWHAERLSADNHRTLAIPEGFAHGFQTLTADCELLYLHTAAYQPDAEDGLNALDPALAIPWPLPVSERSARDVALPMLSNLALGATRKTDDKPAN</sequence>
<dbReference type="CDD" id="cd00438">
    <property type="entry name" value="cupin_RmlC"/>
    <property type="match status" value="1"/>
</dbReference>
<dbReference type="AlphaFoldDB" id="A0AAJ0XEL2"/>
<dbReference type="EC" id="5.1.3.13" evidence="3"/>
<feature type="active site" description="Proton donor" evidence="8">
    <location>
        <position position="135"/>
    </location>
</feature>
<evidence type="ECO:0000256" key="8">
    <source>
        <dbReference type="PIRSR" id="PIRSR600888-1"/>
    </source>
</evidence>
<evidence type="ECO:0000256" key="1">
    <source>
        <dbReference type="ARBA" id="ARBA00001298"/>
    </source>
</evidence>
<reference evidence="10" key="1">
    <citation type="submission" date="2017-05" db="EMBL/GenBank/DDBJ databases">
        <authorList>
            <person name="Imhoff J.F."/>
            <person name="Rahn T."/>
            <person name="Kuenzel S."/>
            <person name="Neulinger S.C."/>
        </authorList>
    </citation>
    <scope>NUCLEOTIDE SEQUENCE</scope>
    <source>
        <strain evidence="10">DSM 4395</strain>
    </source>
</reference>
<dbReference type="PANTHER" id="PTHR21047">
    <property type="entry name" value="DTDP-6-DEOXY-D-GLUCOSE-3,5 EPIMERASE"/>
    <property type="match status" value="1"/>
</dbReference>
<accession>A0AAJ0XEL2</accession>
<name>A0AAJ0XEL2_HALSE</name>
<dbReference type="GO" id="GO:0005829">
    <property type="term" value="C:cytosol"/>
    <property type="evidence" value="ECO:0007669"/>
    <property type="project" value="TreeGrafter"/>
</dbReference>
<reference evidence="10" key="2">
    <citation type="journal article" date="2020" name="Microorganisms">
        <title>Osmotic Adaptation and Compatible Solute Biosynthesis of Phototrophic Bacteria as Revealed from Genome Analyses.</title>
        <authorList>
            <person name="Imhoff J.F."/>
            <person name="Rahn T."/>
            <person name="Kunzel S."/>
            <person name="Keller A."/>
            <person name="Neulinger S.C."/>
        </authorList>
    </citation>
    <scope>NUCLEOTIDE SEQUENCE</scope>
    <source>
        <strain evidence="10">DSM 4395</strain>
    </source>
</reference>
<proteinExistence type="predicted"/>
<evidence type="ECO:0000256" key="7">
    <source>
        <dbReference type="ARBA" id="ARBA00033311"/>
    </source>
</evidence>
<evidence type="ECO:0000256" key="4">
    <source>
        <dbReference type="ARBA" id="ARBA00019595"/>
    </source>
</evidence>
<gene>
    <name evidence="10" type="ORF">CCR82_05205</name>
</gene>
<dbReference type="GO" id="GO:0019305">
    <property type="term" value="P:dTDP-rhamnose biosynthetic process"/>
    <property type="evidence" value="ECO:0007669"/>
    <property type="project" value="TreeGrafter"/>
</dbReference>
<dbReference type="SUPFAM" id="SSF51182">
    <property type="entry name" value="RmlC-like cupins"/>
    <property type="match status" value="1"/>
</dbReference>
<dbReference type="RefSeq" id="WP_201244354.1">
    <property type="nucleotide sequence ID" value="NZ_NHSF01000032.1"/>
</dbReference>
<keyword evidence="11" id="KW-1185">Reference proteome</keyword>
<evidence type="ECO:0000256" key="6">
    <source>
        <dbReference type="ARBA" id="ARBA00031424"/>
    </source>
</evidence>
<evidence type="ECO:0000313" key="11">
    <source>
        <dbReference type="Proteomes" id="UP001296967"/>
    </source>
</evidence>
<protein>
    <recommendedName>
        <fullName evidence="4">dTDP-4-dehydrorhamnose 3,5-epimerase</fullName>
        <ecNumber evidence="3">5.1.3.13</ecNumber>
    </recommendedName>
    <alternativeName>
        <fullName evidence="6">Thymidine diphospho-4-keto-rhamnose 3,5-epimerase</fullName>
    </alternativeName>
    <alternativeName>
        <fullName evidence="5">dTDP-4-keto-6-deoxyglucose 3,5-epimerase</fullName>
    </alternativeName>
    <alternativeName>
        <fullName evidence="7">dTDP-6-deoxy-D-xylo-4-hexulose 3,5-epimerase</fullName>
    </alternativeName>
</protein>
<dbReference type="EMBL" id="NHSF01000032">
    <property type="protein sequence ID" value="MBK5929939.1"/>
    <property type="molecule type" value="Genomic_DNA"/>
</dbReference>